<feature type="transmembrane region" description="Helical" evidence="7">
    <location>
        <begin position="46"/>
        <end position="69"/>
    </location>
</feature>
<dbReference type="GO" id="GO:0055085">
    <property type="term" value="P:transmembrane transport"/>
    <property type="evidence" value="ECO:0007669"/>
    <property type="project" value="InterPro"/>
</dbReference>
<feature type="transmembrane region" description="Helical" evidence="7">
    <location>
        <begin position="144"/>
        <end position="164"/>
    </location>
</feature>
<dbReference type="EMBL" id="PYHR01000002">
    <property type="protein sequence ID" value="PWD51573.1"/>
    <property type="molecule type" value="Genomic_DNA"/>
</dbReference>
<evidence type="ECO:0000313" key="10">
    <source>
        <dbReference type="EMBL" id="PWD51573.1"/>
    </source>
</evidence>
<keyword evidence="5 7" id="KW-1133">Transmembrane helix</keyword>
<feature type="domain" description="ABC transmembrane type-1" evidence="9">
    <location>
        <begin position="107"/>
        <end position="318"/>
    </location>
</feature>
<dbReference type="SUPFAM" id="SSF161098">
    <property type="entry name" value="MetI-like"/>
    <property type="match status" value="1"/>
</dbReference>
<feature type="transmembrane region" description="Helical" evidence="7">
    <location>
        <begin position="106"/>
        <end position="132"/>
    </location>
</feature>
<dbReference type="PANTHER" id="PTHR30193">
    <property type="entry name" value="ABC TRANSPORTER PERMEASE PROTEIN"/>
    <property type="match status" value="1"/>
</dbReference>
<keyword evidence="6 7" id="KW-0472">Membrane</keyword>
<evidence type="ECO:0000256" key="5">
    <source>
        <dbReference type="ARBA" id="ARBA00022989"/>
    </source>
</evidence>
<feature type="region of interest" description="Disordered" evidence="8">
    <location>
        <begin position="1"/>
        <end position="37"/>
    </location>
</feature>
<evidence type="ECO:0000256" key="8">
    <source>
        <dbReference type="SAM" id="MobiDB-lite"/>
    </source>
</evidence>
<keyword evidence="11" id="KW-1185">Reference proteome</keyword>
<name>A0A2U1ZXA3_9MICO</name>
<accession>A0A2U1ZXA3</accession>
<dbReference type="OrthoDB" id="9805974at2"/>
<proteinExistence type="inferred from homology"/>
<dbReference type="InterPro" id="IPR000515">
    <property type="entry name" value="MetI-like"/>
</dbReference>
<gene>
    <name evidence="10" type="ORF">C8046_13910</name>
</gene>
<evidence type="ECO:0000313" key="11">
    <source>
        <dbReference type="Proteomes" id="UP000245166"/>
    </source>
</evidence>
<dbReference type="RefSeq" id="WP_109229952.1">
    <property type="nucleotide sequence ID" value="NZ_PYHR01000002.1"/>
</dbReference>
<dbReference type="InterPro" id="IPR051393">
    <property type="entry name" value="ABC_transporter_permease"/>
</dbReference>
<dbReference type="AlphaFoldDB" id="A0A2U1ZXA3"/>
<evidence type="ECO:0000256" key="1">
    <source>
        <dbReference type="ARBA" id="ARBA00004651"/>
    </source>
</evidence>
<evidence type="ECO:0000256" key="4">
    <source>
        <dbReference type="ARBA" id="ARBA00022692"/>
    </source>
</evidence>
<evidence type="ECO:0000256" key="7">
    <source>
        <dbReference type="RuleBase" id="RU363032"/>
    </source>
</evidence>
<evidence type="ECO:0000256" key="2">
    <source>
        <dbReference type="ARBA" id="ARBA00022448"/>
    </source>
</evidence>
<evidence type="ECO:0000256" key="3">
    <source>
        <dbReference type="ARBA" id="ARBA00022475"/>
    </source>
</evidence>
<evidence type="ECO:0000259" key="9">
    <source>
        <dbReference type="PROSITE" id="PS50928"/>
    </source>
</evidence>
<dbReference type="CDD" id="cd06261">
    <property type="entry name" value="TM_PBP2"/>
    <property type="match status" value="1"/>
</dbReference>
<keyword evidence="2 7" id="KW-0813">Transport</keyword>
<comment type="similarity">
    <text evidence="7">Belongs to the binding-protein-dependent transport system permease family.</text>
</comment>
<keyword evidence="4 7" id="KW-0812">Transmembrane</keyword>
<reference evidence="10 11" key="1">
    <citation type="submission" date="2018-03" db="EMBL/GenBank/DDBJ databases">
        <title>Genome assembly of novel Miniimonas species PCH200.</title>
        <authorList>
            <person name="Thakur V."/>
            <person name="Kumar V."/>
            <person name="Singh D."/>
        </authorList>
    </citation>
    <scope>NUCLEOTIDE SEQUENCE [LARGE SCALE GENOMIC DNA]</scope>
    <source>
        <strain evidence="10 11">PCH200</strain>
    </source>
</reference>
<dbReference type="Gene3D" id="1.10.3720.10">
    <property type="entry name" value="MetI-like"/>
    <property type="match status" value="1"/>
</dbReference>
<protein>
    <submittedName>
        <fullName evidence="10">Glycerol-3-phosphate ABC transporter permease</fullName>
    </submittedName>
</protein>
<dbReference type="Pfam" id="PF00528">
    <property type="entry name" value="BPD_transp_1"/>
    <property type="match status" value="1"/>
</dbReference>
<dbReference type="GO" id="GO:0005886">
    <property type="term" value="C:plasma membrane"/>
    <property type="evidence" value="ECO:0007669"/>
    <property type="project" value="UniProtKB-SubCell"/>
</dbReference>
<feature type="transmembrane region" description="Helical" evidence="7">
    <location>
        <begin position="246"/>
        <end position="266"/>
    </location>
</feature>
<organism evidence="10 11">
    <name type="scientific">Serinibacter arcticus</name>
    <dbReference type="NCBI Taxonomy" id="1655435"/>
    <lineage>
        <taxon>Bacteria</taxon>
        <taxon>Bacillati</taxon>
        <taxon>Actinomycetota</taxon>
        <taxon>Actinomycetes</taxon>
        <taxon>Micrococcales</taxon>
        <taxon>Beutenbergiaceae</taxon>
        <taxon>Serinibacter</taxon>
    </lineage>
</organism>
<dbReference type="PANTHER" id="PTHR30193:SF37">
    <property type="entry name" value="INNER MEMBRANE ABC TRANSPORTER PERMEASE PROTEIN YCJO"/>
    <property type="match status" value="1"/>
</dbReference>
<evidence type="ECO:0000256" key="6">
    <source>
        <dbReference type="ARBA" id="ARBA00023136"/>
    </source>
</evidence>
<keyword evidence="3" id="KW-1003">Cell membrane</keyword>
<feature type="transmembrane region" description="Helical" evidence="7">
    <location>
        <begin position="192"/>
        <end position="215"/>
    </location>
</feature>
<feature type="transmembrane region" description="Helical" evidence="7">
    <location>
        <begin position="297"/>
        <end position="319"/>
    </location>
</feature>
<sequence length="329" mass="36068">MAVTSAAGIDEVAATRRTPVPAPTPPSGPDEADRRRRRRRATSRRYLTFVLLAGPNVALILAFIYFPLISNLYYSTLDWRLGARTADPVGLANYVELFTSSRGFDVWRVTLIFTGATVIGSMVLGLLVALVLDRNLPGKAVARTAVFAPYVLSGVGVGLIWMFIFDPRIGILGHGLRAFGRTSPEWFIDPQLALLMVIVVYVWKNLGYCAVVFLAGLQAIPKDLTEAASLDGAGPVRQLFSIKLPLLGPTVFFLSVTCILSSMQAFDILRIMTPTGNGTNTIIFEIFLQSFGAYQRAGYSAAIAVVLFLVLFAITAIQLRYVERKVHYR</sequence>
<dbReference type="InterPro" id="IPR035906">
    <property type="entry name" value="MetI-like_sf"/>
</dbReference>
<comment type="caution">
    <text evidence="10">The sequence shown here is derived from an EMBL/GenBank/DDBJ whole genome shotgun (WGS) entry which is preliminary data.</text>
</comment>
<comment type="subcellular location">
    <subcellularLocation>
        <location evidence="1 7">Cell membrane</location>
        <topology evidence="1 7">Multi-pass membrane protein</topology>
    </subcellularLocation>
</comment>
<dbReference type="PROSITE" id="PS50928">
    <property type="entry name" value="ABC_TM1"/>
    <property type="match status" value="1"/>
</dbReference>
<dbReference type="Proteomes" id="UP000245166">
    <property type="component" value="Unassembled WGS sequence"/>
</dbReference>